<feature type="domain" description="Gfo/Idh/MocA-like oxidoreductase N-terminal" evidence="2">
    <location>
        <begin position="2"/>
        <end position="120"/>
    </location>
</feature>
<accession>A0A9J6RCH8</accession>
<dbReference type="RefSeq" id="WP_268779682.1">
    <property type="nucleotide sequence ID" value="NZ_JAPRAT010000010.1"/>
</dbReference>
<dbReference type="PANTHER" id="PTHR43249:SF1">
    <property type="entry name" value="D-GLUCOSIDE 3-DEHYDROGENASE"/>
    <property type="match status" value="1"/>
</dbReference>
<feature type="domain" description="Gfo/Idh/MocA-like oxidoreductase C-terminal" evidence="3">
    <location>
        <begin position="133"/>
        <end position="338"/>
    </location>
</feature>
<evidence type="ECO:0000256" key="1">
    <source>
        <dbReference type="ARBA" id="ARBA00010928"/>
    </source>
</evidence>
<gene>
    <name evidence="4" type="ORF">OWO01_06785</name>
</gene>
<dbReference type="InterPro" id="IPR004104">
    <property type="entry name" value="Gfo/Idh/MocA-like_OxRdtase_C"/>
</dbReference>
<sequence>MINFGIIGCGRISPFHKAGILETNGAQLTTVCDVVEQKARELVHGSENIEVYTDYKELLQDPSVHVVNICTEHHLHAEIAIAAMDTGKHVIIEKPIALTLEDADRMIEAQKRNKVKATIAFQNRFNQAVMVTRKAVEEGRFGEMTHGVGSVRWYRDQSYYSQDPWRGKTTHKDGFLMNQMIHTIDLLIWMMGSVKKVSGHIKTKFFDIEMENVGTATLEFENGSIGLIEGAGTVFPSDLEGSLSLFGEKGTVVLSGSAANKIETWRFSKDYQNEQAEVMNQIRYQEENAPTVYGFGHEKVVQDMVESIRHDRNPIISLVDGRNALEVVLAIYDSANNDGNALYLRK</sequence>
<dbReference type="SUPFAM" id="SSF51735">
    <property type="entry name" value="NAD(P)-binding Rossmann-fold domains"/>
    <property type="match status" value="1"/>
</dbReference>
<keyword evidence="5" id="KW-1185">Reference proteome</keyword>
<dbReference type="EMBL" id="JAPRAT010000010">
    <property type="protein sequence ID" value="MCZ0702913.1"/>
    <property type="molecule type" value="Genomic_DNA"/>
</dbReference>
<dbReference type="InterPro" id="IPR052515">
    <property type="entry name" value="Gfo/Idh/MocA_Oxidoreductase"/>
</dbReference>
<organism evidence="4 5">
    <name type="scientific">Natronobacillus azotifigens</name>
    <dbReference type="NCBI Taxonomy" id="472978"/>
    <lineage>
        <taxon>Bacteria</taxon>
        <taxon>Bacillati</taxon>
        <taxon>Bacillota</taxon>
        <taxon>Bacilli</taxon>
        <taxon>Bacillales</taxon>
        <taxon>Bacillaceae</taxon>
        <taxon>Natronobacillus</taxon>
    </lineage>
</organism>
<evidence type="ECO:0000313" key="4">
    <source>
        <dbReference type="EMBL" id="MCZ0702913.1"/>
    </source>
</evidence>
<evidence type="ECO:0000313" key="5">
    <source>
        <dbReference type="Proteomes" id="UP001084197"/>
    </source>
</evidence>
<evidence type="ECO:0000259" key="3">
    <source>
        <dbReference type="Pfam" id="PF02894"/>
    </source>
</evidence>
<proteinExistence type="inferred from homology"/>
<dbReference type="GO" id="GO:0000166">
    <property type="term" value="F:nucleotide binding"/>
    <property type="evidence" value="ECO:0007669"/>
    <property type="project" value="InterPro"/>
</dbReference>
<dbReference type="Pfam" id="PF02894">
    <property type="entry name" value="GFO_IDH_MocA_C"/>
    <property type="match status" value="1"/>
</dbReference>
<dbReference type="Gene3D" id="3.40.50.720">
    <property type="entry name" value="NAD(P)-binding Rossmann-like Domain"/>
    <property type="match status" value="1"/>
</dbReference>
<dbReference type="Proteomes" id="UP001084197">
    <property type="component" value="Unassembled WGS sequence"/>
</dbReference>
<dbReference type="PANTHER" id="PTHR43249">
    <property type="entry name" value="UDP-N-ACETYL-2-AMINO-2-DEOXY-D-GLUCURONATE OXIDASE"/>
    <property type="match status" value="1"/>
</dbReference>
<reference evidence="4" key="1">
    <citation type="submission" date="2022-11" db="EMBL/GenBank/DDBJ databases">
        <title>WGS of Natronobacillus azotifigens 24KS-1, an anaerobic diazotrophic haloalkaliphile from soda-rich habitats.</title>
        <authorList>
            <person name="Sorokin D.Y."/>
            <person name="Merkel A.Y."/>
        </authorList>
    </citation>
    <scope>NUCLEOTIDE SEQUENCE</scope>
    <source>
        <strain evidence="4">24KS-1</strain>
    </source>
</reference>
<name>A0A9J6RCH8_9BACI</name>
<comment type="similarity">
    <text evidence="1">Belongs to the Gfo/Idh/MocA family.</text>
</comment>
<comment type="caution">
    <text evidence="4">The sequence shown here is derived from an EMBL/GenBank/DDBJ whole genome shotgun (WGS) entry which is preliminary data.</text>
</comment>
<evidence type="ECO:0000259" key="2">
    <source>
        <dbReference type="Pfam" id="PF01408"/>
    </source>
</evidence>
<protein>
    <submittedName>
        <fullName evidence="4">Gfo/Idh/MocA family oxidoreductase</fullName>
    </submittedName>
</protein>
<dbReference type="AlphaFoldDB" id="A0A9J6RCH8"/>
<dbReference type="Pfam" id="PF01408">
    <property type="entry name" value="GFO_IDH_MocA"/>
    <property type="match status" value="1"/>
</dbReference>
<dbReference type="InterPro" id="IPR036291">
    <property type="entry name" value="NAD(P)-bd_dom_sf"/>
</dbReference>
<dbReference type="SUPFAM" id="SSF55347">
    <property type="entry name" value="Glyceraldehyde-3-phosphate dehydrogenase-like, C-terminal domain"/>
    <property type="match status" value="1"/>
</dbReference>
<dbReference type="Gene3D" id="3.30.360.10">
    <property type="entry name" value="Dihydrodipicolinate Reductase, domain 2"/>
    <property type="match status" value="1"/>
</dbReference>
<dbReference type="InterPro" id="IPR000683">
    <property type="entry name" value="Gfo/Idh/MocA-like_OxRdtase_N"/>
</dbReference>